<feature type="transmembrane region" description="Helical" evidence="6">
    <location>
        <begin position="12"/>
        <end position="31"/>
    </location>
</feature>
<keyword evidence="4 6" id="KW-1133">Transmembrane helix</keyword>
<dbReference type="PANTHER" id="PTHR30250">
    <property type="entry name" value="PST FAMILY PREDICTED COLANIC ACID TRANSPORTER"/>
    <property type="match status" value="1"/>
</dbReference>
<evidence type="ECO:0000256" key="2">
    <source>
        <dbReference type="ARBA" id="ARBA00022475"/>
    </source>
</evidence>
<comment type="caution">
    <text evidence="7">The sequence shown here is derived from an EMBL/GenBank/DDBJ whole genome shotgun (WGS) entry which is preliminary data.</text>
</comment>
<keyword evidence="3 6" id="KW-0812">Transmembrane</keyword>
<evidence type="ECO:0000256" key="6">
    <source>
        <dbReference type="SAM" id="Phobius"/>
    </source>
</evidence>
<protein>
    <recommendedName>
        <fullName evidence="8">Lipopolysaccharide biosynthesis protein</fullName>
    </recommendedName>
</protein>
<feature type="transmembrane region" description="Helical" evidence="6">
    <location>
        <begin position="86"/>
        <end position="114"/>
    </location>
</feature>
<dbReference type="GO" id="GO:0005886">
    <property type="term" value="C:plasma membrane"/>
    <property type="evidence" value="ECO:0007669"/>
    <property type="project" value="UniProtKB-SubCell"/>
</dbReference>
<feature type="transmembrane region" description="Helical" evidence="6">
    <location>
        <begin position="404"/>
        <end position="423"/>
    </location>
</feature>
<feature type="transmembrane region" description="Helical" evidence="6">
    <location>
        <begin position="310"/>
        <end position="327"/>
    </location>
</feature>
<dbReference type="AlphaFoldDB" id="A0A5J4R2U0"/>
<evidence type="ECO:0000313" key="7">
    <source>
        <dbReference type="EMBL" id="KAA6327271.1"/>
    </source>
</evidence>
<sequence length="507" mass="57306">MANENNKRIAKNTLMLYFRMLLTMGVSLYTSRVVLEVLGVEDFGIYNVVGGVVAMFSILCGSLSSAISRFLTYELGKKDYEKLKKIFSSAVTIQIILSLIVFVLAESIGIWFLNAKMNIPIERLRAANWVFQCSVITFIVNLLNVPFNAVIIAHEQMKVFAYVSILDALLKLVIAYVLFISSFDKLIVYALLLLMVSVIIRLVYNNYCKRHFNECTYQFVFERTLFNEIFKFAGWNFIGSSSAVLREHGVNVLLNLFCGPVVNAAKGIAVQVNSAVNGFASNFITALKPQIIKSYASGDYKYLMTLVQQGARFSFYMLLFLSLPVIMDTETVLNIWLKNVPVHTVNFVRLTLIFVLSESISGTLITAMSATGKIKKYQLIVGGLQILNFPISYLLLRIGLIPEITMLTAIFLSQICLMARLWLLRGMINLSARYYLRYVYGNVLIVSVLSICLPYLVFINMETGIIRFVCVTIMSVISTTSMIFIVGCSSQERLFVWNKVKLFIFKK</sequence>
<dbReference type="EMBL" id="SNRY01002021">
    <property type="protein sequence ID" value="KAA6327271.1"/>
    <property type="molecule type" value="Genomic_DNA"/>
</dbReference>
<feature type="transmembrane region" description="Helical" evidence="6">
    <location>
        <begin position="126"/>
        <end position="147"/>
    </location>
</feature>
<feature type="transmembrane region" description="Helical" evidence="6">
    <location>
        <begin position="465"/>
        <end position="486"/>
    </location>
</feature>
<dbReference type="PANTHER" id="PTHR30250:SF26">
    <property type="entry name" value="PSMA PROTEIN"/>
    <property type="match status" value="1"/>
</dbReference>
<evidence type="ECO:0000256" key="4">
    <source>
        <dbReference type="ARBA" id="ARBA00022989"/>
    </source>
</evidence>
<feature type="transmembrane region" description="Helical" evidence="6">
    <location>
        <begin position="435"/>
        <end position="459"/>
    </location>
</feature>
<comment type="subcellular location">
    <subcellularLocation>
        <location evidence="1">Cell membrane</location>
        <topology evidence="1">Multi-pass membrane protein</topology>
    </subcellularLocation>
</comment>
<evidence type="ECO:0000256" key="3">
    <source>
        <dbReference type="ARBA" id="ARBA00022692"/>
    </source>
</evidence>
<dbReference type="InterPro" id="IPR050833">
    <property type="entry name" value="Poly_Biosynth_Transport"/>
</dbReference>
<feature type="transmembrane region" description="Helical" evidence="6">
    <location>
        <begin position="43"/>
        <end position="65"/>
    </location>
</feature>
<evidence type="ECO:0000256" key="5">
    <source>
        <dbReference type="ARBA" id="ARBA00023136"/>
    </source>
</evidence>
<organism evidence="7">
    <name type="scientific">termite gut metagenome</name>
    <dbReference type="NCBI Taxonomy" id="433724"/>
    <lineage>
        <taxon>unclassified sequences</taxon>
        <taxon>metagenomes</taxon>
        <taxon>organismal metagenomes</taxon>
    </lineage>
</organism>
<evidence type="ECO:0008006" key="8">
    <source>
        <dbReference type="Google" id="ProtNLM"/>
    </source>
</evidence>
<feature type="transmembrane region" description="Helical" evidence="6">
    <location>
        <begin position="186"/>
        <end position="204"/>
    </location>
</feature>
<gene>
    <name evidence="7" type="ORF">EZS27_023731</name>
</gene>
<name>A0A5J4R2U0_9ZZZZ</name>
<keyword evidence="2" id="KW-1003">Cell membrane</keyword>
<feature type="transmembrane region" description="Helical" evidence="6">
    <location>
        <begin position="379"/>
        <end position="398"/>
    </location>
</feature>
<dbReference type="InterPro" id="IPR002797">
    <property type="entry name" value="Polysacc_synth"/>
</dbReference>
<feature type="transmembrane region" description="Helical" evidence="6">
    <location>
        <begin position="347"/>
        <end position="367"/>
    </location>
</feature>
<accession>A0A5J4R2U0</accession>
<keyword evidence="5 6" id="KW-0472">Membrane</keyword>
<feature type="transmembrane region" description="Helical" evidence="6">
    <location>
        <begin position="159"/>
        <end position="180"/>
    </location>
</feature>
<dbReference type="Pfam" id="PF01943">
    <property type="entry name" value="Polysacc_synt"/>
    <property type="match status" value="1"/>
</dbReference>
<reference evidence="7" key="1">
    <citation type="submission" date="2019-03" db="EMBL/GenBank/DDBJ databases">
        <title>Single cell metagenomics reveals metabolic interactions within the superorganism composed of flagellate Streblomastix strix and complex community of Bacteroidetes bacteria on its surface.</title>
        <authorList>
            <person name="Treitli S.C."/>
            <person name="Kolisko M."/>
            <person name="Husnik F."/>
            <person name="Keeling P."/>
            <person name="Hampl V."/>
        </authorList>
    </citation>
    <scope>NUCLEOTIDE SEQUENCE</scope>
    <source>
        <strain evidence="7">STM</strain>
    </source>
</reference>
<evidence type="ECO:0000256" key="1">
    <source>
        <dbReference type="ARBA" id="ARBA00004651"/>
    </source>
</evidence>
<proteinExistence type="predicted"/>